<evidence type="ECO:0000313" key="2">
    <source>
        <dbReference type="EMBL" id="KAH6600646.1"/>
    </source>
</evidence>
<evidence type="ECO:0008006" key="4">
    <source>
        <dbReference type="Google" id="ProtNLM"/>
    </source>
</evidence>
<evidence type="ECO:0000313" key="3">
    <source>
        <dbReference type="Proteomes" id="UP001648503"/>
    </source>
</evidence>
<gene>
    <name evidence="2" type="ORF">BASA50_002213</name>
</gene>
<dbReference type="EMBL" id="JAFCIX010000030">
    <property type="protein sequence ID" value="KAH6600646.1"/>
    <property type="molecule type" value="Genomic_DNA"/>
</dbReference>
<dbReference type="PANTHER" id="PTHR31956:SF1">
    <property type="entry name" value="NON-SPECIFIC PHOSPHOLIPASE C1"/>
    <property type="match status" value="1"/>
</dbReference>
<dbReference type="Gene3D" id="3.40.720.10">
    <property type="entry name" value="Alkaline Phosphatase, subunit A"/>
    <property type="match status" value="2"/>
</dbReference>
<accession>A0ABQ8FMC3</accession>
<dbReference type="InterPro" id="IPR007312">
    <property type="entry name" value="Phosphoesterase"/>
</dbReference>
<keyword evidence="1" id="KW-0378">Hydrolase</keyword>
<organism evidence="2 3">
    <name type="scientific">Batrachochytrium salamandrivorans</name>
    <dbReference type="NCBI Taxonomy" id="1357716"/>
    <lineage>
        <taxon>Eukaryota</taxon>
        <taxon>Fungi</taxon>
        <taxon>Fungi incertae sedis</taxon>
        <taxon>Chytridiomycota</taxon>
        <taxon>Chytridiomycota incertae sedis</taxon>
        <taxon>Chytridiomycetes</taxon>
        <taxon>Rhizophydiales</taxon>
        <taxon>Rhizophydiales incertae sedis</taxon>
        <taxon>Batrachochytrium</taxon>
    </lineage>
</organism>
<name>A0ABQ8FMC3_9FUNG</name>
<dbReference type="Pfam" id="PF04185">
    <property type="entry name" value="Phosphoesterase"/>
    <property type="match status" value="1"/>
</dbReference>
<comment type="caution">
    <text evidence="2">The sequence shown here is derived from an EMBL/GenBank/DDBJ whole genome shotgun (WGS) entry which is preliminary data.</text>
</comment>
<keyword evidence="3" id="KW-1185">Reference proteome</keyword>
<dbReference type="PANTHER" id="PTHR31956">
    <property type="entry name" value="NON-SPECIFIC PHOSPHOLIPASE C4-RELATED"/>
    <property type="match status" value="1"/>
</dbReference>
<dbReference type="Proteomes" id="UP001648503">
    <property type="component" value="Unassembled WGS sequence"/>
</dbReference>
<dbReference type="InterPro" id="IPR017850">
    <property type="entry name" value="Alkaline_phosphatase_core_sf"/>
</dbReference>
<evidence type="ECO:0000256" key="1">
    <source>
        <dbReference type="ARBA" id="ARBA00022801"/>
    </source>
</evidence>
<sequence length="423" mass="46768">MKVSTIVYGLLAIASQAPAAFALVRTRIPFAESIDPRIKNVVVLVMENRSFDSVFGRLKWDKINTKVDGLTGNESNILANGQVVKVSKATNPAAGFDPNHEIAPVTEQIYGAGIINTAGKTPSMSGFAQQAFVESKGNMDSVQQVMQAFGSDTLPVTYALAKEFTIIDNWFASVPGPTYPNRHFYHCATASGYTSNTGNFLGIPCRTIYDNMDDAGVSFRFYSSQLKASPLLYRSLRTIPHLIKIKQIEEFYEDARDGTLRQYSFIDPDFSLNDNHPPHNLHAGEQYVKDIYEALRASPQWNQTMFIITYDENGGFYDHVVPPTDVPIPDASVVGTGVGDFKFDRLGPRVPTIVISPYVPKGGVVHSKTNGRYFEHSSIPATLKKLFKMPKFLTKRDAWALTFESVASLATIRTDCIETLPNA</sequence>
<protein>
    <recommendedName>
        <fullName evidence="4">Phospholipase C</fullName>
    </recommendedName>
</protein>
<reference evidence="2 3" key="1">
    <citation type="submission" date="2021-02" db="EMBL/GenBank/DDBJ databases">
        <title>Variation within the Batrachochytrium salamandrivorans European outbreak.</title>
        <authorList>
            <person name="Kelly M."/>
            <person name="Pasmans F."/>
            <person name="Shea T.P."/>
            <person name="Munoz J.F."/>
            <person name="Carranza S."/>
            <person name="Cuomo C.A."/>
            <person name="Martel A."/>
        </authorList>
    </citation>
    <scope>NUCLEOTIDE SEQUENCE [LARGE SCALE GENOMIC DNA]</scope>
    <source>
        <strain evidence="2 3">AMFP18/2</strain>
    </source>
</reference>
<dbReference type="SUPFAM" id="SSF53649">
    <property type="entry name" value="Alkaline phosphatase-like"/>
    <property type="match status" value="1"/>
</dbReference>
<proteinExistence type="predicted"/>